<feature type="transmembrane region" description="Helical" evidence="1">
    <location>
        <begin position="90"/>
        <end position="111"/>
    </location>
</feature>
<evidence type="ECO:0008006" key="4">
    <source>
        <dbReference type="Google" id="ProtNLM"/>
    </source>
</evidence>
<dbReference type="EMBL" id="BMJC01000004">
    <property type="protein sequence ID" value="GGB08841.1"/>
    <property type="molecule type" value="Genomic_DNA"/>
</dbReference>
<accession>A0A8J2XU96</accession>
<evidence type="ECO:0000313" key="3">
    <source>
        <dbReference type="Proteomes" id="UP000607559"/>
    </source>
</evidence>
<evidence type="ECO:0000256" key="1">
    <source>
        <dbReference type="SAM" id="Phobius"/>
    </source>
</evidence>
<organism evidence="2 3">
    <name type="scientific">Puia dinghuensis</name>
    <dbReference type="NCBI Taxonomy" id="1792502"/>
    <lineage>
        <taxon>Bacteria</taxon>
        <taxon>Pseudomonadati</taxon>
        <taxon>Bacteroidota</taxon>
        <taxon>Chitinophagia</taxon>
        <taxon>Chitinophagales</taxon>
        <taxon>Chitinophagaceae</taxon>
        <taxon>Puia</taxon>
    </lineage>
</organism>
<dbReference type="InterPro" id="IPR018750">
    <property type="entry name" value="DUF2306_membrane"/>
</dbReference>
<feature type="transmembrane region" description="Helical" evidence="1">
    <location>
        <begin position="183"/>
        <end position="203"/>
    </location>
</feature>
<gene>
    <name evidence="2" type="ORF">GCM10011511_35430</name>
</gene>
<dbReference type="Pfam" id="PF10067">
    <property type="entry name" value="DUF2306"/>
    <property type="match status" value="1"/>
</dbReference>
<keyword evidence="1" id="KW-1133">Transmembrane helix</keyword>
<feature type="transmembrane region" description="Helical" evidence="1">
    <location>
        <begin position="54"/>
        <end position="78"/>
    </location>
</feature>
<comment type="caution">
    <text evidence="2">The sequence shown here is derived from an EMBL/GenBank/DDBJ whole genome shotgun (WGS) entry which is preliminary data.</text>
</comment>
<keyword evidence="3" id="KW-1185">Reference proteome</keyword>
<proteinExistence type="predicted"/>
<sequence length="226" mass="26177">MRRRLFLRVSLLLALAFFSFLMIRLTLPYAAMRPNINFLRTKERIYHIGYWRISFYTHVFTSCLVLIAGFTQFAPRLLVRKPQIHRVMGWAYLLTVTMVSGPAAFVMALYANGGLPARASFTLLSVLWITFTACAGYYAIRKRFTLHGAFMFRSYALTLSAITLRGYTYLIDLTTLPFTPRDIYITTAWLSWVPNLILAEILIRNGWVEKVYRMPQPTLQRPSVEP</sequence>
<reference evidence="2" key="1">
    <citation type="journal article" date="2014" name="Int. J. Syst. Evol. Microbiol.">
        <title>Complete genome sequence of Corynebacterium casei LMG S-19264T (=DSM 44701T), isolated from a smear-ripened cheese.</title>
        <authorList>
            <consortium name="US DOE Joint Genome Institute (JGI-PGF)"/>
            <person name="Walter F."/>
            <person name="Albersmeier A."/>
            <person name="Kalinowski J."/>
            <person name="Ruckert C."/>
        </authorList>
    </citation>
    <scope>NUCLEOTIDE SEQUENCE</scope>
    <source>
        <strain evidence="2">CGMCC 1.15448</strain>
    </source>
</reference>
<keyword evidence="1" id="KW-0472">Membrane</keyword>
<feature type="transmembrane region" description="Helical" evidence="1">
    <location>
        <begin position="117"/>
        <end position="140"/>
    </location>
</feature>
<reference evidence="2" key="2">
    <citation type="submission" date="2020-09" db="EMBL/GenBank/DDBJ databases">
        <authorList>
            <person name="Sun Q."/>
            <person name="Zhou Y."/>
        </authorList>
    </citation>
    <scope>NUCLEOTIDE SEQUENCE</scope>
    <source>
        <strain evidence="2">CGMCC 1.15448</strain>
    </source>
</reference>
<protein>
    <recommendedName>
        <fullName evidence="4">DUF2306 domain-containing protein</fullName>
    </recommendedName>
</protein>
<dbReference type="RefSeq" id="WP_188934130.1">
    <property type="nucleotide sequence ID" value="NZ_BMJC01000004.1"/>
</dbReference>
<name>A0A8J2XU96_9BACT</name>
<dbReference type="AlphaFoldDB" id="A0A8J2XU96"/>
<dbReference type="Proteomes" id="UP000607559">
    <property type="component" value="Unassembled WGS sequence"/>
</dbReference>
<feature type="transmembrane region" description="Helical" evidence="1">
    <location>
        <begin position="152"/>
        <end position="171"/>
    </location>
</feature>
<evidence type="ECO:0000313" key="2">
    <source>
        <dbReference type="EMBL" id="GGB08841.1"/>
    </source>
</evidence>
<keyword evidence="1" id="KW-0812">Transmembrane</keyword>